<dbReference type="PIRSF" id="PIRSF006402">
    <property type="entry name" value="UCP006402_thioredoxin"/>
    <property type="match status" value="1"/>
</dbReference>
<protein>
    <submittedName>
        <fullName evidence="2">Thioredoxin domain-containing protein</fullName>
    </submittedName>
</protein>
<accession>A0ABQ2DG40</accession>
<keyword evidence="3" id="KW-1185">Reference proteome</keyword>
<dbReference type="PANTHER" id="PTHR42899:SF1">
    <property type="entry name" value="SPERMATOGENESIS-ASSOCIATED PROTEIN 20"/>
    <property type="match status" value="1"/>
</dbReference>
<proteinExistence type="predicted"/>
<evidence type="ECO:0000259" key="1">
    <source>
        <dbReference type="Pfam" id="PF03190"/>
    </source>
</evidence>
<name>A0ABQ2DG40_9MICC</name>
<dbReference type="InterPro" id="IPR004879">
    <property type="entry name" value="Ssp411-like_TRX"/>
</dbReference>
<dbReference type="EMBL" id="BMKX01000002">
    <property type="protein sequence ID" value="GGJ54582.1"/>
    <property type="molecule type" value="Genomic_DNA"/>
</dbReference>
<dbReference type="Proteomes" id="UP000606115">
    <property type="component" value="Unassembled WGS sequence"/>
</dbReference>
<dbReference type="InterPro" id="IPR036249">
    <property type="entry name" value="Thioredoxin-like_sf"/>
</dbReference>
<sequence length="702" mass="76837">MGQRIANSSSAYLRQHSHQEVDWWPYGDEAFEQARLRDVPVMLSIGYAACHWCHVMSHESFDDPQIARKLNENFISIKVDREEHPLVDDTYMMATQALTGAGGWPMTIFAMPDGRAFHTGTYYPSEPRGKMPSFTQVVDAVQQGWEEHREGLEEQAQMLAEHLADLGSRQGALLAMRADSTAAKALRQASRQWIATSKTEGGFTPAPKFPPTWALKTMWRTVLLDPELGAEAFEPLATSLEAILLGGLRDHLSGGFARYCVDEHWTIPHFEKMLYDNAGLLSLCARTAVFATQFAQQHPQQSQRATQLARLARQAALDTANFLSSDLLTSEAGAPHRAFAASLDADSLRGTSSVEGAAYTFTREECLEAVRRAGVELPTDLVRLAGIAEDPGYYHVSLTRIPVDGEAQIWDAFKAELRTVRATRPSPGRDEKIIAGWNGLAIEALAEAGELLGEPQLAQLAEQVATTLWEVHWDAQSQTLARVSFAGQRSADNEGTLEDYAGLTLGFLALTQSPHYSMWQERAGLLIEKTARFIDLETGIPRDALALDDRLSKQRSQIAPVTVLDEAIPAAAALYAKALSRLAIQRMADENFDDSGQEQFDLAHRLSAHGVALAGQAPTQVATALEVQSVLDSAVHYVKLNGAGSAERHHLLSLCRGLGIEVRTSAQTTSGAQDLEIQPCRLSQCNLPVHDVSSLLTLLAGK</sequence>
<dbReference type="InterPro" id="IPR024705">
    <property type="entry name" value="Ssp411"/>
</dbReference>
<dbReference type="Pfam" id="PF03190">
    <property type="entry name" value="Thioredox_DsbH"/>
    <property type="match status" value="1"/>
</dbReference>
<dbReference type="PANTHER" id="PTHR42899">
    <property type="entry name" value="SPERMATOGENESIS-ASSOCIATED PROTEIN 20"/>
    <property type="match status" value="1"/>
</dbReference>
<comment type="caution">
    <text evidence="2">The sequence shown here is derived from an EMBL/GenBank/DDBJ whole genome shotgun (WGS) entry which is preliminary data.</text>
</comment>
<dbReference type="Gene3D" id="3.40.30.10">
    <property type="entry name" value="Glutaredoxin"/>
    <property type="match status" value="1"/>
</dbReference>
<dbReference type="SUPFAM" id="SSF52833">
    <property type="entry name" value="Thioredoxin-like"/>
    <property type="match status" value="1"/>
</dbReference>
<feature type="domain" description="Spermatogenesis-associated protein 20-like TRX" evidence="1">
    <location>
        <begin position="4"/>
        <end position="163"/>
    </location>
</feature>
<dbReference type="GeneID" id="303303534"/>
<evidence type="ECO:0000313" key="3">
    <source>
        <dbReference type="Proteomes" id="UP000606115"/>
    </source>
</evidence>
<reference evidence="3" key="1">
    <citation type="journal article" date="2019" name="Int. J. Syst. Evol. Microbiol.">
        <title>The Global Catalogue of Microorganisms (GCM) 10K type strain sequencing project: providing services to taxonomists for standard genome sequencing and annotation.</title>
        <authorList>
            <consortium name="The Broad Institute Genomics Platform"/>
            <consortium name="The Broad Institute Genome Sequencing Center for Infectious Disease"/>
            <person name="Wu L."/>
            <person name="Ma J."/>
        </authorList>
    </citation>
    <scope>NUCLEOTIDE SEQUENCE [LARGE SCALE GENOMIC DNA]</scope>
    <source>
        <strain evidence="3">CGMCC 1.3685</strain>
    </source>
</reference>
<organism evidence="2 3">
    <name type="scientific">Glutamicibacter ardleyensis</name>
    <dbReference type="NCBI Taxonomy" id="225894"/>
    <lineage>
        <taxon>Bacteria</taxon>
        <taxon>Bacillati</taxon>
        <taxon>Actinomycetota</taxon>
        <taxon>Actinomycetes</taxon>
        <taxon>Micrococcales</taxon>
        <taxon>Micrococcaceae</taxon>
        <taxon>Glutamicibacter</taxon>
    </lineage>
</organism>
<dbReference type="InterPro" id="IPR008928">
    <property type="entry name" value="6-hairpin_glycosidase_sf"/>
</dbReference>
<dbReference type="SUPFAM" id="SSF48208">
    <property type="entry name" value="Six-hairpin glycosidases"/>
    <property type="match status" value="1"/>
</dbReference>
<gene>
    <name evidence="2" type="ORF">GCM10007173_11500</name>
</gene>
<evidence type="ECO:0000313" key="2">
    <source>
        <dbReference type="EMBL" id="GGJ54582.1"/>
    </source>
</evidence>
<dbReference type="CDD" id="cd02955">
    <property type="entry name" value="SSP411"/>
    <property type="match status" value="1"/>
</dbReference>
<dbReference type="RefSeq" id="WP_188684364.1">
    <property type="nucleotide sequence ID" value="NZ_BMKX01000002.1"/>
</dbReference>